<feature type="region of interest" description="Disordered" evidence="4">
    <location>
        <begin position="48"/>
        <end position="104"/>
    </location>
</feature>
<dbReference type="GO" id="GO:0006913">
    <property type="term" value="P:nucleocytoplasmic transport"/>
    <property type="evidence" value="ECO:0007669"/>
    <property type="project" value="TreeGrafter"/>
</dbReference>
<dbReference type="InterPro" id="IPR001611">
    <property type="entry name" value="Leu-rich_rpt"/>
</dbReference>
<dbReference type="GO" id="GO:0048471">
    <property type="term" value="C:perinuclear region of cytoplasm"/>
    <property type="evidence" value="ECO:0007669"/>
    <property type="project" value="TreeGrafter"/>
</dbReference>
<proteinExistence type="predicted"/>
<keyword evidence="6" id="KW-1185">Reference proteome</keyword>
<keyword evidence="2" id="KW-0433">Leucine-rich repeat</keyword>
<dbReference type="Gramene" id="EME31730">
    <property type="protein sequence ID" value="EME31730"/>
    <property type="gene ID" value="Gasu_11060"/>
</dbReference>
<dbReference type="EMBL" id="KB454490">
    <property type="protein sequence ID" value="EME31730.1"/>
    <property type="molecule type" value="Genomic_DNA"/>
</dbReference>
<dbReference type="PANTHER" id="PTHR24113">
    <property type="entry name" value="RAN GTPASE-ACTIVATING PROTEIN 1"/>
    <property type="match status" value="1"/>
</dbReference>
<dbReference type="Pfam" id="PF13516">
    <property type="entry name" value="LRR_6"/>
    <property type="match status" value="2"/>
</dbReference>
<dbReference type="SUPFAM" id="SSF52047">
    <property type="entry name" value="RNI-like"/>
    <property type="match status" value="1"/>
</dbReference>
<dbReference type="RefSeq" id="XP_005708250.1">
    <property type="nucleotide sequence ID" value="XM_005708193.1"/>
</dbReference>
<dbReference type="GO" id="GO:0005829">
    <property type="term" value="C:cytosol"/>
    <property type="evidence" value="ECO:0007669"/>
    <property type="project" value="TreeGrafter"/>
</dbReference>
<dbReference type="GO" id="GO:0031267">
    <property type="term" value="F:small GTPase binding"/>
    <property type="evidence" value="ECO:0007669"/>
    <property type="project" value="TreeGrafter"/>
</dbReference>
<dbReference type="InterPro" id="IPR027038">
    <property type="entry name" value="RanGap"/>
</dbReference>
<feature type="compositionally biased region" description="Basic residues" evidence="4">
    <location>
        <begin position="67"/>
        <end position="78"/>
    </location>
</feature>
<keyword evidence="1" id="KW-0343">GTPase activation</keyword>
<name>M2X5G2_GALSU</name>
<feature type="compositionally biased region" description="Polar residues" evidence="4">
    <location>
        <begin position="85"/>
        <end position="103"/>
    </location>
</feature>
<evidence type="ECO:0000313" key="6">
    <source>
        <dbReference type="Proteomes" id="UP000030680"/>
    </source>
</evidence>
<protein>
    <submittedName>
        <fullName evidence="5">Uncharacterized protein</fullName>
    </submittedName>
</protein>
<dbReference type="STRING" id="130081.M2X5G2"/>
<dbReference type="eggNOG" id="KOG4308">
    <property type="taxonomic scope" value="Eukaryota"/>
</dbReference>
<evidence type="ECO:0000256" key="1">
    <source>
        <dbReference type="ARBA" id="ARBA00022468"/>
    </source>
</evidence>
<sequence length="733" mass="83670">MKSRDSYERAKVEEGNHVEEFSVELEDVFFDSLSDHFEERGIDWPEYEENSSYSSFKTDVDCENGNKFKKRGKRKKKQKSEAQRTELSSTQTGGNQTNNSSFTGIIVERSKPRSVFKEKDGKKEMENRFFAELKLLKEHMLKKEQDFQVTLFSSCQVGKKKSRLISSALSTGTGFEFTASFDCSNNLLKNAGTRVGDDGATYLFKSLESQKVLSTLNLSSNDIGPVGAKALAEYLGKNSSVPESIDISHNHIGDNGAIDIANSLLSDFCKLQRLNICNNSIGVKGTEALILSLSEKSLSGPSKQFHLDLSYNYYSREVLDTVERLKRENGKCEIILSQDYLQQDTFCEDSLECNNHMQSSEADEEFDSTGEGWCNCESVQDIFNAANVIEAWLWNTEKSLFCPEKVNEAYDSIIRYLDEELNFSENSNFNVLPAEQSQDELNDIQYRKRNFDNKSEVCDLPPAVRATVELLDILMQPVFDDLFEGCSHKALTEGDECFRKCNEKDNELITPYAMCSQSRIVFPRLRYFRYKCIEIIWKLVCFRFQCIDNLLSYQGIMSRCLELISEYPQSNCFQNLLLKIFEEAFGSERNSDILLWSFLLPWSFASNTAYNVLHVIRDVYTLNSLLNEKFPKIGNLSALSTVSRFARLLKEKADQFEEIRMMLENNKEWHKLQEEIFPKLLDMASSYALGDEVCCLGGKKPVRSSFSSGPPIDWAAIFRGFPGNSFSRLSLGR</sequence>
<dbReference type="GO" id="GO:0005634">
    <property type="term" value="C:nucleus"/>
    <property type="evidence" value="ECO:0007669"/>
    <property type="project" value="TreeGrafter"/>
</dbReference>
<gene>
    <name evidence="5" type="ORF">Gasu_11060</name>
</gene>
<keyword evidence="3" id="KW-0677">Repeat</keyword>
<dbReference type="KEGG" id="gsl:Gasu_11060"/>
<dbReference type="SMART" id="SM00368">
    <property type="entry name" value="LRR_RI"/>
    <property type="match status" value="3"/>
</dbReference>
<dbReference type="GeneID" id="17090354"/>
<dbReference type="Proteomes" id="UP000030680">
    <property type="component" value="Unassembled WGS sequence"/>
</dbReference>
<evidence type="ECO:0000256" key="4">
    <source>
        <dbReference type="SAM" id="MobiDB-lite"/>
    </source>
</evidence>
<dbReference type="PANTHER" id="PTHR24113:SF12">
    <property type="entry name" value="RAN GTPASE-ACTIVATING PROTEIN 1"/>
    <property type="match status" value="1"/>
</dbReference>
<evidence type="ECO:0000256" key="2">
    <source>
        <dbReference type="ARBA" id="ARBA00022614"/>
    </source>
</evidence>
<dbReference type="GO" id="GO:0005096">
    <property type="term" value="F:GTPase activator activity"/>
    <property type="evidence" value="ECO:0007669"/>
    <property type="project" value="UniProtKB-KW"/>
</dbReference>
<evidence type="ECO:0000313" key="5">
    <source>
        <dbReference type="EMBL" id="EME31730.1"/>
    </source>
</evidence>
<organism evidence="5 6">
    <name type="scientific">Galdieria sulphuraria</name>
    <name type="common">Red alga</name>
    <dbReference type="NCBI Taxonomy" id="130081"/>
    <lineage>
        <taxon>Eukaryota</taxon>
        <taxon>Rhodophyta</taxon>
        <taxon>Bangiophyceae</taxon>
        <taxon>Galdieriales</taxon>
        <taxon>Galdieriaceae</taxon>
        <taxon>Galdieria</taxon>
    </lineage>
</organism>
<dbReference type="OrthoDB" id="120976at2759"/>
<dbReference type="Gene3D" id="3.80.10.10">
    <property type="entry name" value="Ribonuclease Inhibitor"/>
    <property type="match status" value="2"/>
</dbReference>
<reference evidence="6" key="1">
    <citation type="journal article" date="2013" name="Science">
        <title>Gene transfer from bacteria and archaea facilitated evolution of an extremophilic eukaryote.</title>
        <authorList>
            <person name="Schonknecht G."/>
            <person name="Chen W.H."/>
            <person name="Ternes C.M."/>
            <person name="Barbier G.G."/>
            <person name="Shrestha R.P."/>
            <person name="Stanke M."/>
            <person name="Brautigam A."/>
            <person name="Baker B.J."/>
            <person name="Banfield J.F."/>
            <person name="Garavito R.M."/>
            <person name="Carr K."/>
            <person name="Wilkerson C."/>
            <person name="Rensing S.A."/>
            <person name="Gagneul D."/>
            <person name="Dickenson N.E."/>
            <person name="Oesterhelt C."/>
            <person name="Lercher M.J."/>
            <person name="Weber A.P."/>
        </authorList>
    </citation>
    <scope>NUCLEOTIDE SEQUENCE [LARGE SCALE GENOMIC DNA]</scope>
    <source>
        <strain evidence="6">074W</strain>
    </source>
</reference>
<evidence type="ECO:0000256" key="3">
    <source>
        <dbReference type="ARBA" id="ARBA00022737"/>
    </source>
</evidence>
<dbReference type="InterPro" id="IPR032675">
    <property type="entry name" value="LRR_dom_sf"/>
</dbReference>
<accession>M2X5G2</accession>
<dbReference type="AlphaFoldDB" id="M2X5G2"/>